<accession>A0A7T8R1I7</accession>
<reference evidence="1" key="1">
    <citation type="submission" date="2020-07" db="EMBL/GenBank/DDBJ databases">
        <title>Fecal carriage and genetic characterization of CTX-M-1/9/1-producing Escherichia coli from healthy humans in Hangzhou, China.</title>
        <authorList>
            <person name="Chen J."/>
        </authorList>
    </citation>
    <scope>NUCLEOTIDE SEQUENCE</scope>
    <source>
        <strain evidence="1">1579</strain>
    </source>
</reference>
<name>A0A7T8R1I7_ECOLX</name>
<evidence type="ECO:0000313" key="1">
    <source>
        <dbReference type="EMBL" id="QQP62971.1"/>
    </source>
</evidence>
<proteinExistence type="predicted"/>
<sequence>MSRVINLGKEKKFPITQELYERLESVIHDYGEISVCEAIGTLELLKQSLIESMKSQRPEMTTK</sequence>
<organism evidence="1">
    <name type="scientific">Escherichia coli</name>
    <dbReference type="NCBI Taxonomy" id="562"/>
    <lineage>
        <taxon>Bacteria</taxon>
        <taxon>Pseudomonadati</taxon>
        <taxon>Pseudomonadota</taxon>
        <taxon>Gammaproteobacteria</taxon>
        <taxon>Enterobacterales</taxon>
        <taxon>Enterobacteriaceae</taxon>
        <taxon>Escherichia</taxon>
    </lineage>
</organism>
<dbReference type="EMBL" id="MT773681">
    <property type="protein sequence ID" value="QQP62971.1"/>
    <property type="molecule type" value="Genomic_DNA"/>
</dbReference>
<dbReference type="RefSeq" id="WP_004031402.1">
    <property type="nucleotide sequence ID" value="NZ_CASDMP010000004.1"/>
</dbReference>
<protein>
    <submittedName>
        <fullName evidence="1">Uncharacterized protein</fullName>
    </submittedName>
</protein>
<dbReference type="AlphaFoldDB" id="A0A7T8R1I7"/>